<reference evidence="10" key="1">
    <citation type="submission" date="2011-08" db="EMBL/GenBank/DDBJ databases">
        <authorList>
            <person name="Rombauts S."/>
        </authorList>
    </citation>
    <scope>NUCLEOTIDE SEQUENCE</scope>
    <source>
        <strain evidence="10">London</strain>
    </source>
</reference>
<proteinExistence type="inferred from homology"/>
<dbReference type="Pfam" id="PF01496">
    <property type="entry name" value="V_ATPase_I"/>
    <property type="match status" value="1"/>
</dbReference>
<comment type="function">
    <text evidence="8">Essential component of the vacuolar proton pump (V-ATPase), a multimeric enzyme that catalyzes the translocation of protons across the membranes. Required for assembly and activity of the V-ATPase.</text>
</comment>
<evidence type="ECO:0000256" key="4">
    <source>
        <dbReference type="ARBA" id="ARBA00022692"/>
    </source>
</evidence>
<feature type="transmembrane region" description="Helical" evidence="8">
    <location>
        <begin position="105"/>
        <end position="125"/>
    </location>
</feature>
<comment type="similarity">
    <text evidence="2 8">Belongs to the V-ATPase 116 kDa subunit family.</text>
</comment>
<dbReference type="GO" id="GO:0051117">
    <property type="term" value="F:ATPase binding"/>
    <property type="evidence" value="ECO:0007669"/>
    <property type="project" value="TreeGrafter"/>
</dbReference>
<keyword evidence="3 8" id="KW-0813">Transport</keyword>
<keyword evidence="10" id="KW-1185">Reference proteome</keyword>
<accession>T1K0G2</accession>
<feature type="transmembrane region" description="Helical" evidence="8">
    <location>
        <begin position="132"/>
        <end position="154"/>
    </location>
</feature>
<keyword evidence="7 8" id="KW-0472">Membrane</keyword>
<dbReference type="GO" id="GO:0005886">
    <property type="term" value="C:plasma membrane"/>
    <property type="evidence" value="ECO:0007669"/>
    <property type="project" value="TreeGrafter"/>
</dbReference>
<dbReference type="EnsemblMetazoa" id="tetur03g07670.1">
    <property type="protein sequence ID" value="tetur03g07670.1"/>
    <property type="gene ID" value="tetur03g07670"/>
</dbReference>
<comment type="subcellular location">
    <subcellularLocation>
        <location evidence="1">Membrane</location>
        <topology evidence="1">Multi-pass membrane protein</topology>
    </subcellularLocation>
</comment>
<evidence type="ECO:0000256" key="2">
    <source>
        <dbReference type="ARBA" id="ARBA00009904"/>
    </source>
</evidence>
<evidence type="ECO:0000313" key="9">
    <source>
        <dbReference type="EnsemblMetazoa" id="tetur03g07670.1"/>
    </source>
</evidence>
<keyword evidence="4 8" id="KW-0812">Transmembrane</keyword>
<dbReference type="GO" id="GO:0046961">
    <property type="term" value="F:proton-transporting ATPase activity, rotational mechanism"/>
    <property type="evidence" value="ECO:0007669"/>
    <property type="project" value="InterPro"/>
</dbReference>
<keyword evidence="6 8" id="KW-0406">Ion transport</keyword>
<name>T1K0G2_TETUR</name>
<evidence type="ECO:0000256" key="5">
    <source>
        <dbReference type="ARBA" id="ARBA00022989"/>
    </source>
</evidence>
<organism evidence="9 10">
    <name type="scientific">Tetranychus urticae</name>
    <name type="common">Two-spotted spider mite</name>
    <dbReference type="NCBI Taxonomy" id="32264"/>
    <lineage>
        <taxon>Eukaryota</taxon>
        <taxon>Metazoa</taxon>
        <taxon>Ecdysozoa</taxon>
        <taxon>Arthropoda</taxon>
        <taxon>Chelicerata</taxon>
        <taxon>Arachnida</taxon>
        <taxon>Acari</taxon>
        <taxon>Acariformes</taxon>
        <taxon>Trombidiformes</taxon>
        <taxon>Prostigmata</taxon>
        <taxon>Eleutherengona</taxon>
        <taxon>Raphignathae</taxon>
        <taxon>Tetranychoidea</taxon>
        <taxon>Tetranychidae</taxon>
        <taxon>Tetranychus</taxon>
    </lineage>
</organism>
<dbReference type="STRING" id="32264.T1K0G2"/>
<keyword evidence="5 8" id="KW-1133">Transmembrane helix</keyword>
<evidence type="ECO:0000256" key="8">
    <source>
        <dbReference type="RuleBase" id="RU361189"/>
    </source>
</evidence>
<dbReference type="GO" id="GO:0033179">
    <property type="term" value="C:proton-transporting V-type ATPase, V0 domain"/>
    <property type="evidence" value="ECO:0007669"/>
    <property type="project" value="InterPro"/>
</dbReference>
<dbReference type="GO" id="GO:0016471">
    <property type="term" value="C:vacuolar proton-transporting V-type ATPase complex"/>
    <property type="evidence" value="ECO:0007669"/>
    <property type="project" value="TreeGrafter"/>
</dbReference>
<dbReference type="HOGENOM" id="CLU_2029628_0_0_1"/>
<dbReference type="EMBL" id="CAEY01001141">
    <property type="status" value="NOT_ANNOTATED_CDS"/>
    <property type="molecule type" value="Genomic_DNA"/>
</dbReference>
<reference evidence="9" key="2">
    <citation type="submission" date="2015-06" db="UniProtKB">
        <authorList>
            <consortium name="EnsemblMetazoa"/>
        </authorList>
    </citation>
    <scope>IDENTIFICATION</scope>
</reference>
<evidence type="ECO:0000256" key="1">
    <source>
        <dbReference type="ARBA" id="ARBA00004141"/>
    </source>
</evidence>
<keyword evidence="8" id="KW-0375">Hydrogen ion transport</keyword>
<dbReference type="GO" id="GO:0007035">
    <property type="term" value="P:vacuolar acidification"/>
    <property type="evidence" value="ECO:0007669"/>
    <property type="project" value="TreeGrafter"/>
</dbReference>
<evidence type="ECO:0000313" key="10">
    <source>
        <dbReference type="Proteomes" id="UP000015104"/>
    </source>
</evidence>
<dbReference type="AlphaFoldDB" id="T1K0G2"/>
<protein>
    <recommendedName>
        <fullName evidence="8">V-type proton ATPase subunit a</fullName>
    </recommendedName>
</protein>
<evidence type="ECO:0000256" key="7">
    <source>
        <dbReference type="ARBA" id="ARBA00023136"/>
    </source>
</evidence>
<evidence type="ECO:0000256" key="6">
    <source>
        <dbReference type="ARBA" id="ARBA00023065"/>
    </source>
</evidence>
<dbReference type="PANTHER" id="PTHR11629">
    <property type="entry name" value="VACUOLAR PROTON ATPASES"/>
    <property type="match status" value="1"/>
</dbReference>
<dbReference type="Proteomes" id="UP000015104">
    <property type="component" value="Unassembled WGS sequence"/>
</dbReference>
<sequence length="220" mass="24973">MEAVVFPVRTDAYNLISKFKIKTIYLTLNMLNLGLTSKCLIANCWCPVDDLERIHMPLRRGTERSGSFRPFSMNVWRCWSWFTNVSFCSLDVFKRAIDYSPGLNILWWTIFDFSLNIFGSAWKAIELSKTGLCVLSFCTQAMTVSLLACVYSLICIKPYFLKKQNDLCMHSSNGENHYGEVSVTMESSCAVAESEGPGHRHDGLFDLGDTIIHQKGKHSL</sequence>
<dbReference type="PANTHER" id="PTHR11629:SF63">
    <property type="entry name" value="V-TYPE PROTON ATPASE SUBUNIT A"/>
    <property type="match status" value="1"/>
</dbReference>
<dbReference type="InterPro" id="IPR002490">
    <property type="entry name" value="V-ATPase_116kDa_su"/>
</dbReference>
<comment type="caution">
    <text evidence="8">Lacks conserved residue(s) required for the propagation of feature annotation.</text>
</comment>
<evidence type="ECO:0000256" key="3">
    <source>
        <dbReference type="ARBA" id="ARBA00022448"/>
    </source>
</evidence>